<dbReference type="InterPro" id="IPR026337">
    <property type="entry name" value="AKG_HExxH"/>
</dbReference>
<sequence>MSETDLALLRSAQRSRLLLALVAILDAPRQPDDGGPRGTQAPTRPSTAWELLAHTQRSTPASVDAVLADPAVGAWAFQLLRRLNHGVATAPGDAPQWAGATLLGALAGAAALRAGTRATLRIPARKGQLWLPSLGVTGSVSRGAWAVVTMECGPQGAAVFGDSGSIRLPSDLTRGAEGWFPLPQIGRDGPTGPARVVLDHLSPYRDFRAVKDPAQMSRQTLRRWHALLRESDALLCREHPEAHRLVSGTVRTVVPVDGPSELRAVSATAPDSYGAVIMSLPIDAQAMAANLIHEARHQLLSAVAELTPLHVPVREGPQPVYFAPWRGDPRPLRGLLYGAHAFAGVASFWHARRPYDKDRAEFECALHRWQLRAALAALANAPNLTQAGGLIVTSLMKEAGRMASEPAHGPPVRLAELCCRDLRAVWRAAHLDVDAEDAAALADSWLAGRPPPLTLPAGRLRTHRTGAPRTPETGQARMWLARLRFTDRRAFDEVRAQIAAGAPHPLGIRDATVADAHLTADETDAALDEYRRQPPSPASWIGIGLTAKNGAVSMLLERPELVLALQAALTRIGATAAGPEELAAWLGSRSPAPDRRASDAQQVDVAVGPDSIGRVHGGLVIGPQHPAE</sequence>
<dbReference type="Proteomes" id="UP001518140">
    <property type="component" value="Unassembled WGS sequence"/>
</dbReference>
<name>A0ABX0DPB5_9ACTN</name>
<dbReference type="EMBL" id="JAAKZX010000010">
    <property type="protein sequence ID" value="NGO41629.1"/>
    <property type="molecule type" value="Genomic_DNA"/>
</dbReference>
<accession>A0ABX0DPB5</accession>
<evidence type="ECO:0000313" key="1">
    <source>
        <dbReference type="EMBL" id="NGO41629.1"/>
    </source>
</evidence>
<comment type="caution">
    <text evidence="1">The sequence shown here is derived from an EMBL/GenBank/DDBJ whole genome shotgun (WGS) entry which is preliminary data.</text>
</comment>
<dbReference type="NCBIfam" id="TIGR04267">
    <property type="entry name" value="mod_HExxH"/>
    <property type="match status" value="1"/>
</dbReference>
<organism evidence="1 2">
    <name type="scientific">Streptomyces ureilyticus</name>
    <dbReference type="NCBI Taxonomy" id="1775131"/>
    <lineage>
        <taxon>Bacteria</taxon>
        <taxon>Bacillati</taxon>
        <taxon>Actinomycetota</taxon>
        <taxon>Actinomycetes</taxon>
        <taxon>Kitasatosporales</taxon>
        <taxon>Streptomycetaceae</taxon>
        <taxon>Streptomyces</taxon>
    </lineage>
</organism>
<evidence type="ECO:0008006" key="3">
    <source>
        <dbReference type="Google" id="ProtNLM"/>
    </source>
</evidence>
<protein>
    <recommendedName>
        <fullName evidence="3">HEXXH motif domain-containing protein</fullName>
    </recommendedName>
</protein>
<dbReference type="RefSeq" id="WP_165338268.1">
    <property type="nucleotide sequence ID" value="NZ_JAAKZX010000010.1"/>
</dbReference>
<evidence type="ECO:0000313" key="2">
    <source>
        <dbReference type="Proteomes" id="UP001518140"/>
    </source>
</evidence>
<keyword evidence="2" id="KW-1185">Reference proteome</keyword>
<gene>
    <name evidence="1" type="ORF">G6048_05350</name>
</gene>
<proteinExistence type="predicted"/>
<reference evidence="1 2" key="1">
    <citation type="submission" date="2020-02" db="EMBL/GenBank/DDBJ databases">
        <title>Whole-genome analyses of novel actinobacteria.</title>
        <authorList>
            <person name="Sahin N."/>
            <person name="Tokatli A."/>
        </authorList>
    </citation>
    <scope>NUCLEOTIDE SEQUENCE [LARGE SCALE GENOMIC DNA]</scope>
    <source>
        <strain evidence="1 2">YC419</strain>
    </source>
</reference>